<dbReference type="CDD" id="cd13578">
    <property type="entry name" value="PBP2_Bug27"/>
    <property type="match status" value="1"/>
</dbReference>
<dbReference type="AlphaFoldDB" id="A0A561XHS0"/>
<gene>
    <name evidence="3" type="ORF">ATF69_3218</name>
</gene>
<dbReference type="RefSeq" id="WP_158641491.1">
    <property type="nucleotide sequence ID" value="NZ_VJWE01000015.1"/>
</dbReference>
<feature type="signal peptide" evidence="2">
    <location>
        <begin position="1"/>
        <end position="34"/>
    </location>
</feature>
<dbReference type="Gene3D" id="3.40.190.150">
    <property type="entry name" value="Bordetella uptake gene, domain 1"/>
    <property type="match status" value="1"/>
</dbReference>
<dbReference type="InterPro" id="IPR006311">
    <property type="entry name" value="TAT_signal"/>
</dbReference>
<dbReference type="InterPro" id="IPR042100">
    <property type="entry name" value="Bug_dom1"/>
</dbReference>
<dbReference type="PANTHER" id="PTHR42928:SF5">
    <property type="entry name" value="BLR1237 PROTEIN"/>
    <property type="match status" value="1"/>
</dbReference>
<dbReference type="PROSITE" id="PS51318">
    <property type="entry name" value="TAT"/>
    <property type="match status" value="1"/>
</dbReference>
<evidence type="ECO:0000313" key="3">
    <source>
        <dbReference type="EMBL" id="TWG35658.1"/>
    </source>
</evidence>
<dbReference type="PANTHER" id="PTHR42928">
    <property type="entry name" value="TRICARBOXYLATE-BINDING PROTEIN"/>
    <property type="match status" value="1"/>
</dbReference>
<dbReference type="SUPFAM" id="SSF53850">
    <property type="entry name" value="Periplasmic binding protein-like II"/>
    <property type="match status" value="1"/>
</dbReference>
<evidence type="ECO:0000256" key="1">
    <source>
        <dbReference type="ARBA" id="ARBA00006987"/>
    </source>
</evidence>
<dbReference type="Gene3D" id="3.40.190.10">
    <property type="entry name" value="Periplasmic binding protein-like II"/>
    <property type="match status" value="1"/>
</dbReference>
<name>A0A561XHS0_ACIDE</name>
<comment type="caution">
    <text evidence="3">The sequence shown here is derived from an EMBL/GenBank/DDBJ whole genome shotgun (WGS) entry which is preliminary data.</text>
</comment>
<accession>A0A561XHS0</accession>
<dbReference type="Proteomes" id="UP000321485">
    <property type="component" value="Unassembled WGS sequence"/>
</dbReference>
<organism evidence="3 4">
    <name type="scientific">Acidovorax delafieldii</name>
    <name type="common">Pseudomonas delafieldii</name>
    <dbReference type="NCBI Taxonomy" id="47920"/>
    <lineage>
        <taxon>Bacteria</taxon>
        <taxon>Pseudomonadati</taxon>
        <taxon>Pseudomonadota</taxon>
        <taxon>Betaproteobacteria</taxon>
        <taxon>Burkholderiales</taxon>
        <taxon>Comamonadaceae</taxon>
        <taxon>Acidovorax</taxon>
    </lineage>
</organism>
<reference evidence="3 4" key="1">
    <citation type="journal article" date="2015" name="Stand. Genomic Sci.">
        <title>Genomic Encyclopedia of Bacterial and Archaeal Type Strains, Phase III: the genomes of soil and plant-associated and newly described type strains.</title>
        <authorList>
            <person name="Whitman W.B."/>
            <person name="Woyke T."/>
            <person name="Klenk H.P."/>
            <person name="Zhou Y."/>
            <person name="Lilburn T.G."/>
            <person name="Beck B.J."/>
            <person name="De Vos P."/>
            <person name="Vandamme P."/>
            <person name="Eisen J.A."/>
            <person name="Garrity G."/>
            <person name="Hugenholtz P."/>
            <person name="Kyrpides N.C."/>
        </authorList>
    </citation>
    <scope>NUCLEOTIDE SEQUENCE [LARGE SCALE GENOMIC DNA]</scope>
    <source>
        <strain evidence="3 4">DSM 64</strain>
    </source>
</reference>
<sequence length="340" mass="35171">MNCNKLLPRRAVVRALAQAAALVGTTALFGTAQAADPASAHFNGKNIRIIVPNPAGGTSDILARVLAPKMGELLGANILVENKAGATGNLGSDFVAKAPGDGLTLLLTDIGSLAIAPSVFRSLPFDPVKDFAPVSLVAYSPHILAVSPGLPVKDVKELIALAKAKPDSLNFAISGTGGANHLAGIDFALRTGIAWTYVPYKGGAQAINDVVAGQADVLFNGMVATYPMVKGGKLKALAISSAKRFPAAPEIPTVAESAQLEGFETDSFQGVVAPAGTPAPIVATLHATLKKILATPEMQKRLQDLGAEHQPGSPAAFGNFTRKERERWAKVVKDSGAKFD</sequence>
<dbReference type="EMBL" id="VJWE01000015">
    <property type="protein sequence ID" value="TWG35658.1"/>
    <property type="molecule type" value="Genomic_DNA"/>
</dbReference>
<protein>
    <submittedName>
        <fullName evidence="3">Tripartite-type tricarboxylate transporter receptor subunit TctC</fullName>
    </submittedName>
</protein>
<keyword evidence="2" id="KW-0732">Signal</keyword>
<feature type="chain" id="PRO_5022225913" evidence="2">
    <location>
        <begin position="35"/>
        <end position="340"/>
    </location>
</feature>
<proteinExistence type="inferred from homology"/>
<dbReference type="PIRSF" id="PIRSF017082">
    <property type="entry name" value="YflP"/>
    <property type="match status" value="1"/>
</dbReference>
<evidence type="ECO:0000313" key="4">
    <source>
        <dbReference type="Proteomes" id="UP000321485"/>
    </source>
</evidence>
<comment type="similarity">
    <text evidence="1">Belongs to the UPF0065 (bug) family.</text>
</comment>
<dbReference type="Pfam" id="PF03401">
    <property type="entry name" value="TctC"/>
    <property type="match status" value="1"/>
</dbReference>
<keyword evidence="3" id="KW-0675">Receptor</keyword>
<evidence type="ECO:0000256" key="2">
    <source>
        <dbReference type="SAM" id="SignalP"/>
    </source>
</evidence>
<dbReference type="GeneID" id="51112270"/>
<dbReference type="InterPro" id="IPR005064">
    <property type="entry name" value="BUG"/>
</dbReference>